<accession>A0ABN3TLD5</accession>
<dbReference type="Proteomes" id="UP001500886">
    <property type="component" value="Unassembled WGS sequence"/>
</dbReference>
<proteinExistence type="predicted"/>
<name>A0ABN3TLD5_9ACTN</name>
<evidence type="ECO:0000313" key="1">
    <source>
        <dbReference type="EMBL" id="GAA2710678.1"/>
    </source>
</evidence>
<dbReference type="EMBL" id="BAAASL010000003">
    <property type="protein sequence ID" value="GAA2710678.1"/>
    <property type="molecule type" value="Genomic_DNA"/>
</dbReference>
<sequence>MTRHDAAPPEDHPGFVELSVRLTGLDEARLRATGLVRAHHDTTLQRLGRPAVGRFLADLAAVGGDPRRLTDETSRRIADAITHLWRTGRWPSAPAD</sequence>
<gene>
    <name evidence="1" type="ORF">GCM10010315_10970</name>
</gene>
<keyword evidence="2" id="KW-1185">Reference proteome</keyword>
<protein>
    <submittedName>
        <fullName evidence="1">Uncharacterized protein</fullName>
    </submittedName>
</protein>
<evidence type="ECO:0000313" key="2">
    <source>
        <dbReference type="Proteomes" id="UP001500886"/>
    </source>
</evidence>
<comment type="caution">
    <text evidence="1">The sequence shown here is derived from an EMBL/GenBank/DDBJ whole genome shotgun (WGS) entry which is preliminary data.</text>
</comment>
<organism evidence="1 2">
    <name type="scientific">Streptomyces luteosporeus</name>
    <dbReference type="NCBI Taxonomy" id="173856"/>
    <lineage>
        <taxon>Bacteria</taxon>
        <taxon>Bacillati</taxon>
        <taxon>Actinomycetota</taxon>
        <taxon>Actinomycetes</taxon>
        <taxon>Kitasatosporales</taxon>
        <taxon>Streptomycetaceae</taxon>
        <taxon>Streptomyces</taxon>
    </lineage>
</organism>
<reference evidence="1 2" key="1">
    <citation type="journal article" date="2019" name="Int. J. Syst. Evol. Microbiol.">
        <title>The Global Catalogue of Microorganisms (GCM) 10K type strain sequencing project: providing services to taxonomists for standard genome sequencing and annotation.</title>
        <authorList>
            <consortium name="The Broad Institute Genomics Platform"/>
            <consortium name="The Broad Institute Genome Sequencing Center for Infectious Disease"/>
            <person name="Wu L."/>
            <person name="Ma J."/>
        </authorList>
    </citation>
    <scope>NUCLEOTIDE SEQUENCE [LARGE SCALE GENOMIC DNA]</scope>
    <source>
        <strain evidence="1 2">JCM 4542</strain>
    </source>
</reference>
<dbReference type="RefSeq" id="WP_344433568.1">
    <property type="nucleotide sequence ID" value="NZ_BAAASL010000003.1"/>
</dbReference>